<organism evidence="3 4">
    <name type="scientific">Kineosporia succinea</name>
    <dbReference type="NCBI Taxonomy" id="84632"/>
    <lineage>
        <taxon>Bacteria</taxon>
        <taxon>Bacillati</taxon>
        <taxon>Actinomycetota</taxon>
        <taxon>Actinomycetes</taxon>
        <taxon>Kineosporiales</taxon>
        <taxon>Kineosporiaceae</taxon>
        <taxon>Kineosporia</taxon>
    </lineage>
</organism>
<dbReference type="Gene3D" id="1.50.10.100">
    <property type="entry name" value="Chondroitin AC/alginate lyase"/>
    <property type="match status" value="1"/>
</dbReference>
<evidence type="ECO:0000313" key="3">
    <source>
        <dbReference type="EMBL" id="MDP9828850.1"/>
    </source>
</evidence>
<reference evidence="3 4" key="1">
    <citation type="submission" date="2023-07" db="EMBL/GenBank/DDBJ databases">
        <title>Sequencing the genomes of 1000 actinobacteria strains.</title>
        <authorList>
            <person name="Klenk H.-P."/>
        </authorList>
    </citation>
    <scope>NUCLEOTIDE SEQUENCE [LARGE SCALE GENOMIC DNA]</scope>
    <source>
        <strain evidence="3 4">DSM 44388</strain>
    </source>
</reference>
<evidence type="ECO:0000256" key="1">
    <source>
        <dbReference type="ARBA" id="ARBA00004196"/>
    </source>
</evidence>
<keyword evidence="4" id="KW-1185">Reference proteome</keyword>
<protein>
    <recommendedName>
        <fullName evidence="2">Heparinase II/III-like C-terminal domain-containing protein</fullName>
    </recommendedName>
</protein>
<comment type="caution">
    <text evidence="3">The sequence shown here is derived from an EMBL/GenBank/DDBJ whole genome shotgun (WGS) entry which is preliminary data.</text>
</comment>
<dbReference type="RefSeq" id="WP_307246453.1">
    <property type="nucleotide sequence ID" value="NZ_JAUSQZ010000001.1"/>
</dbReference>
<evidence type="ECO:0000313" key="4">
    <source>
        <dbReference type="Proteomes" id="UP001235712"/>
    </source>
</evidence>
<accession>A0ABT9P820</accession>
<feature type="domain" description="Heparinase II/III-like C-terminal" evidence="2">
    <location>
        <begin position="395"/>
        <end position="547"/>
    </location>
</feature>
<dbReference type="Proteomes" id="UP001235712">
    <property type="component" value="Unassembled WGS sequence"/>
</dbReference>
<sequence>MSTGPLGELWPDITSELLLPPDQCLPLGGHFTDTADLVARAELDRGHPWPQPLAHAAARFVLDGDREEYQEAVFERQWRLSRAVVAALVTEETHWLDEVADGVVLLCEQSSWCWPAHDDSWPAHGSVLPVMSSPYLDLGAGEVAGQLAWVDAALGPALDERFPGLRARMRHEVRVRVVEPFLNRRDWHWLGLDGDVGNWTPWIHGNILLVALRLIDDPELRCHVLDLAVRGLDRFVAVLPADGAVDEGYAYWWNGACRALEALDQLCQATRGVLDATSVPALRATVAFPHRMHLGGDWYLNLADGPARPPADQPWATLFRAARVMGEESAARHAAARRGAAPSEREGLGRLLLALTDREWADAAVTSPPLPRQVWLESIQVLLARPTEGTDRGLTLAVKGGHNGEHHNHNDVGQVVVAANGVPVVVDAGRPTYTARTFGPDRYLIPTMQSDWHSVPRIRGTAQRAGREFAARGVRHRLTDEIDRLELDLAAAYPGFETDHWWRSAQFDRRSGVITVTDAWSLTPGTGSSQVRYLLAGDVHLTPGRATVVHGDASVTLSWESGEPARLDVLPLNDPMLADVWGERLTRLSLDVGAAPTGSLNVVVELL</sequence>
<dbReference type="InterPro" id="IPR012480">
    <property type="entry name" value="Hepar_II_III_C"/>
</dbReference>
<proteinExistence type="predicted"/>
<comment type="subcellular location">
    <subcellularLocation>
        <location evidence="1">Cell envelope</location>
    </subcellularLocation>
</comment>
<dbReference type="InterPro" id="IPR008929">
    <property type="entry name" value="Chondroitin_lyas"/>
</dbReference>
<gene>
    <name evidence="3" type="ORF">J2S57_004599</name>
</gene>
<evidence type="ECO:0000259" key="2">
    <source>
        <dbReference type="Pfam" id="PF07940"/>
    </source>
</evidence>
<dbReference type="Pfam" id="PF07940">
    <property type="entry name" value="Hepar_II_III_C"/>
    <property type="match status" value="1"/>
</dbReference>
<name>A0ABT9P820_9ACTN</name>
<dbReference type="EMBL" id="JAUSQZ010000001">
    <property type="protein sequence ID" value="MDP9828850.1"/>
    <property type="molecule type" value="Genomic_DNA"/>
</dbReference>
<dbReference type="Gene3D" id="2.70.98.70">
    <property type="match status" value="1"/>
</dbReference>